<feature type="non-terminal residue" evidence="1">
    <location>
        <position position="1"/>
    </location>
</feature>
<name>A0A6J4MY12_9ACTN</name>
<accession>A0A6J4MY12</accession>
<evidence type="ECO:0008006" key="2">
    <source>
        <dbReference type="Google" id="ProtNLM"/>
    </source>
</evidence>
<dbReference type="AlphaFoldDB" id="A0A6J4MY12"/>
<gene>
    <name evidence="1" type="ORF">AVDCRST_MAG75-174</name>
</gene>
<reference evidence="1" key="1">
    <citation type="submission" date="2020-02" db="EMBL/GenBank/DDBJ databases">
        <authorList>
            <person name="Meier V. D."/>
        </authorList>
    </citation>
    <scope>NUCLEOTIDE SEQUENCE</scope>
    <source>
        <strain evidence="1">AVDCRST_MAG75</strain>
    </source>
</reference>
<protein>
    <recommendedName>
        <fullName evidence="2">Glyoxalase-like domain-containing protein</fullName>
    </recommendedName>
</protein>
<dbReference type="EMBL" id="CADCUO010000012">
    <property type="protein sequence ID" value="CAA9372268.1"/>
    <property type="molecule type" value="Genomic_DNA"/>
</dbReference>
<proteinExistence type="predicted"/>
<organism evidence="1">
    <name type="scientific">uncultured Propionibacteriaceae bacterium</name>
    <dbReference type="NCBI Taxonomy" id="257457"/>
    <lineage>
        <taxon>Bacteria</taxon>
        <taxon>Bacillati</taxon>
        <taxon>Actinomycetota</taxon>
        <taxon>Actinomycetes</taxon>
        <taxon>Propionibacteriales</taxon>
        <taxon>Propionibacteriaceae</taxon>
        <taxon>environmental samples</taxon>
    </lineage>
</organism>
<sequence length="85" mass="9442">PPPATAIAALTVDCSDAKAMVQFYRVAFGGSADPDFPDLDCVRVDGLLMLFRELDGWDRPTWPARTSRCTLRSTSMTYSKRRPDS</sequence>
<evidence type="ECO:0000313" key="1">
    <source>
        <dbReference type="EMBL" id="CAA9372268.1"/>
    </source>
</evidence>